<dbReference type="EMBL" id="BTGU01005152">
    <property type="protein sequence ID" value="GMN20386.1"/>
    <property type="molecule type" value="Genomic_DNA"/>
</dbReference>
<gene>
    <name evidence="1" type="ORF">TIFTF001_047089</name>
</gene>
<name>A0AA87Z1Y2_FICCA</name>
<evidence type="ECO:0000313" key="2">
    <source>
        <dbReference type="Proteomes" id="UP001187192"/>
    </source>
</evidence>
<reference evidence="1" key="1">
    <citation type="submission" date="2023-07" db="EMBL/GenBank/DDBJ databases">
        <title>draft genome sequence of fig (Ficus carica).</title>
        <authorList>
            <person name="Takahashi T."/>
            <person name="Nishimura K."/>
        </authorList>
    </citation>
    <scope>NUCLEOTIDE SEQUENCE</scope>
</reference>
<evidence type="ECO:0000313" key="1">
    <source>
        <dbReference type="EMBL" id="GMN20386.1"/>
    </source>
</evidence>
<protein>
    <submittedName>
        <fullName evidence="1">Uncharacterized protein</fullName>
    </submittedName>
</protein>
<keyword evidence="2" id="KW-1185">Reference proteome</keyword>
<accession>A0AA87Z1Y2</accession>
<sequence length="143" mass="15515">MSSPDIRCWSRVVMVWRWDGGDGADVAMGRPLLTARRRSSTGAVKGGRRLVSVGRRKIPLISVAGHCNFDVADWKRIATLTPAMAWRGDGGDGAGAAMGRQKPADGATEVWCRRDEGRTPTGFGGAKECDFQLERDRGRGLEI</sequence>
<dbReference type="AlphaFoldDB" id="A0AA87Z1Y2"/>
<dbReference type="Proteomes" id="UP001187192">
    <property type="component" value="Unassembled WGS sequence"/>
</dbReference>
<organism evidence="1 2">
    <name type="scientific">Ficus carica</name>
    <name type="common">Common fig</name>
    <dbReference type="NCBI Taxonomy" id="3494"/>
    <lineage>
        <taxon>Eukaryota</taxon>
        <taxon>Viridiplantae</taxon>
        <taxon>Streptophyta</taxon>
        <taxon>Embryophyta</taxon>
        <taxon>Tracheophyta</taxon>
        <taxon>Spermatophyta</taxon>
        <taxon>Magnoliopsida</taxon>
        <taxon>eudicotyledons</taxon>
        <taxon>Gunneridae</taxon>
        <taxon>Pentapetalae</taxon>
        <taxon>rosids</taxon>
        <taxon>fabids</taxon>
        <taxon>Rosales</taxon>
        <taxon>Moraceae</taxon>
        <taxon>Ficeae</taxon>
        <taxon>Ficus</taxon>
    </lineage>
</organism>
<proteinExistence type="predicted"/>
<comment type="caution">
    <text evidence="1">The sequence shown here is derived from an EMBL/GenBank/DDBJ whole genome shotgun (WGS) entry which is preliminary data.</text>
</comment>